<gene>
    <name evidence="2" type="ORF">ACFOY2_34665</name>
</gene>
<name>A0ABV8GEN9_9ACTN</name>
<evidence type="ECO:0000313" key="2">
    <source>
        <dbReference type="EMBL" id="MFC4012422.1"/>
    </source>
</evidence>
<feature type="domain" description="DUF397" evidence="1">
    <location>
        <begin position="9"/>
        <end position="63"/>
    </location>
</feature>
<dbReference type="EMBL" id="JBHSBI010000021">
    <property type="protein sequence ID" value="MFC4012422.1"/>
    <property type="molecule type" value="Genomic_DNA"/>
</dbReference>
<evidence type="ECO:0000313" key="3">
    <source>
        <dbReference type="Proteomes" id="UP001595851"/>
    </source>
</evidence>
<comment type="caution">
    <text evidence="2">The sequence shown here is derived from an EMBL/GenBank/DDBJ whole genome shotgun (WGS) entry which is preliminary data.</text>
</comment>
<sequence>MIEDELTTAAWRKATASGGTGGDCVEVAPLSHGRVAVRDSKQPSGPALIFTPAEWEAFLGGVKLGEFDAQTS</sequence>
<dbReference type="Proteomes" id="UP001595851">
    <property type="component" value="Unassembled WGS sequence"/>
</dbReference>
<organism evidence="2 3">
    <name type="scientific">Nonomuraea purpurea</name>
    <dbReference type="NCBI Taxonomy" id="1849276"/>
    <lineage>
        <taxon>Bacteria</taxon>
        <taxon>Bacillati</taxon>
        <taxon>Actinomycetota</taxon>
        <taxon>Actinomycetes</taxon>
        <taxon>Streptosporangiales</taxon>
        <taxon>Streptosporangiaceae</taxon>
        <taxon>Nonomuraea</taxon>
    </lineage>
</organism>
<dbReference type="Pfam" id="PF04149">
    <property type="entry name" value="DUF397"/>
    <property type="match status" value="1"/>
</dbReference>
<keyword evidence="3" id="KW-1185">Reference proteome</keyword>
<evidence type="ECO:0000259" key="1">
    <source>
        <dbReference type="Pfam" id="PF04149"/>
    </source>
</evidence>
<dbReference type="RefSeq" id="WP_379532327.1">
    <property type="nucleotide sequence ID" value="NZ_JBHSBI010000021.1"/>
</dbReference>
<accession>A0ABV8GEN9</accession>
<proteinExistence type="predicted"/>
<dbReference type="InterPro" id="IPR007278">
    <property type="entry name" value="DUF397"/>
</dbReference>
<protein>
    <submittedName>
        <fullName evidence="2">DUF397 domain-containing protein</fullName>
    </submittedName>
</protein>
<reference evidence="3" key="1">
    <citation type="journal article" date="2019" name="Int. J. Syst. Evol. Microbiol.">
        <title>The Global Catalogue of Microorganisms (GCM) 10K type strain sequencing project: providing services to taxonomists for standard genome sequencing and annotation.</title>
        <authorList>
            <consortium name="The Broad Institute Genomics Platform"/>
            <consortium name="The Broad Institute Genome Sequencing Center for Infectious Disease"/>
            <person name="Wu L."/>
            <person name="Ma J."/>
        </authorList>
    </citation>
    <scope>NUCLEOTIDE SEQUENCE [LARGE SCALE GENOMIC DNA]</scope>
    <source>
        <strain evidence="3">TBRC 1276</strain>
    </source>
</reference>